<accession>A0ACB8ZWF9</accession>
<keyword evidence="2" id="KW-1185">Reference proteome</keyword>
<name>A0ACB8ZWF9_ARCLA</name>
<evidence type="ECO:0000313" key="1">
    <source>
        <dbReference type="EMBL" id="KAI3701892.1"/>
    </source>
</evidence>
<organism evidence="1 2">
    <name type="scientific">Arctium lappa</name>
    <name type="common">Greater burdock</name>
    <name type="synonym">Lappa major</name>
    <dbReference type="NCBI Taxonomy" id="4217"/>
    <lineage>
        <taxon>Eukaryota</taxon>
        <taxon>Viridiplantae</taxon>
        <taxon>Streptophyta</taxon>
        <taxon>Embryophyta</taxon>
        <taxon>Tracheophyta</taxon>
        <taxon>Spermatophyta</taxon>
        <taxon>Magnoliopsida</taxon>
        <taxon>eudicotyledons</taxon>
        <taxon>Gunneridae</taxon>
        <taxon>Pentapetalae</taxon>
        <taxon>asterids</taxon>
        <taxon>campanulids</taxon>
        <taxon>Asterales</taxon>
        <taxon>Asteraceae</taxon>
        <taxon>Carduoideae</taxon>
        <taxon>Cardueae</taxon>
        <taxon>Arctiinae</taxon>
        <taxon>Arctium</taxon>
    </lineage>
</organism>
<sequence length="423" mass="46284">MHLARLLFLLLAFFCNDVLSQLPFTSFNTSIIPITKDAKTSLYKITWSGWRGQPYYLIDLDAPFTWKECKVYLPKVACGFEECQLPLQCDGYYCVIARSYVNPICPSLNMAAKYGCDVCAVTPVNPVSNSCKISQLTTDLISLTATDGRNPSTGTFENIRFVFSCAPSSLMRSLPKDVGGVAAFSWSSLGFPSQVAFGNLVEKFALCLPSSSMAPGVTFIGNGPFYLLPFPNLDVRSFLSYTPMLRKTSESLGYYITINRISIKGTPISLPLLKTSPVKLSTIVTYTTLRSDIYKALVTSFAKATKKIPRVNPVQPFSFCLKASAIGSIKVGFHVPKIDLEMGSGKKWIISGDNSMKRIGNGAACLAFIDGGLRVKDAIVIGTFQMENNFLFLDLVNQRLGFSSSLLARGTSCSSFNFTAISE</sequence>
<reference evidence="2" key="1">
    <citation type="journal article" date="2022" name="Mol. Ecol. Resour.">
        <title>The genomes of chicory, endive, great burdock and yacon provide insights into Asteraceae palaeo-polyploidization history and plant inulin production.</title>
        <authorList>
            <person name="Fan W."/>
            <person name="Wang S."/>
            <person name="Wang H."/>
            <person name="Wang A."/>
            <person name="Jiang F."/>
            <person name="Liu H."/>
            <person name="Zhao H."/>
            <person name="Xu D."/>
            <person name="Zhang Y."/>
        </authorList>
    </citation>
    <scope>NUCLEOTIDE SEQUENCE [LARGE SCALE GENOMIC DNA]</scope>
    <source>
        <strain evidence="2">cv. Niubang</strain>
    </source>
</reference>
<dbReference type="EMBL" id="CM042055">
    <property type="protein sequence ID" value="KAI3701892.1"/>
    <property type="molecule type" value="Genomic_DNA"/>
</dbReference>
<reference evidence="1 2" key="2">
    <citation type="journal article" date="2022" name="Mol. Ecol. Resour.">
        <title>The genomes of chicory, endive, great burdock and yacon provide insights into Asteraceae paleo-polyploidization history and plant inulin production.</title>
        <authorList>
            <person name="Fan W."/>
            <person name="Wang S."/>
            <person name="Wang H."/>
            <person name="Wang A."/>
            <person name="Jiang F."/>
            <person name="Liu H."/>
            <person name="Zhao H."/>
            <person name="Xu D."/>
            <person name="Zhang Y."/>
        </authorList>
    </citation>
    <scope>NUCLEOTIDE SEQUENCE [LARGE SCALE GENOMIC DNA]</scope>
    <source>
        <strain evidence="2">cv. Niubang</strain>
    </source>
</reference>
<evidence type="ECO:0000313" key="2">
    <source>
        <dbReference type="Proteomes" id="UP001055879"/>
    </source>
</evidence>
<protein>
    <submittedName>
        <fullName evidence="1">Uncharacterized protein</fullName>
    </submittedName>
</protein>
<dbReference type="Proteomes" id="UP001055879">
    <property type="component" value="Linkage Group LG09"/>
</dbReference>
<comment type="caution">
    <text evidence="1">The sequence shown here is derived from an EMBL/GenBank/DDBJ whole genome shotgun (WGS) entry which is preliminary data.</text>
</comment>
<gene>
    <name evidence="1" type="ORF">L6452_27344</name>
</gene>
<proteinExistence type="predicted"/>